<keyword evidence="9" id="KW-1185">Reference proteome</keyword>
<dbReference type="InterPro" id="IPR021109">
    <property type="entry name" value="Peptidase_aspartic_dom_sf"/>
</dbReference>
<evidence type="ECO:0000313" key="8">
    <source>
        <dbReference type="EnsemblPlants" id="OB03G22270.1"/>
    </source>
</evidence>
<protein>
    <recommendedName>
        <fullName evidence="7">Peptidase A1 domain-containing protein</fullName>
    </recommendedName>
</protein>
<dbReference type="FunFam" id="2.40.70.10:FF:000071">
    <property type="entry name" value="Aspartic proteinase PCS1"/>
    <property type="match status" value="1"/>
</dbReference>
<dbReference type="InterPro" id="IPR033121">
    <property type="entry name" value="PEPTIDASE_A1"/>
</dbReference>
<dbReference type="Pfam" id="PF14543">
    <property type="entry name" value="TAXi_N"/>
    <property type="match status" value="1"/>
</dbReference>
<dbReference type="MEROPS" id="A01.074"/>
<evidence type="ECO:0000313" key="9">
    <source>
        <dbReference type="Proteomes" id="UP000006038"/>
    </source>
</evidence>
<dbReference type="GO" id="GO:0004190">
    <property type="term" value="F:aspartic-type endopeptidase activity"/>
    <property type="evidence" value="ECO:0007669"/>
    <property type="project" value="UniProtKB-KW"/>
</dbReference>
<name>J3LMF1_ORYBR</name>
<dbReference type="InterPro" id="IPR034161">
    <property type="entry name" value="Pepsin-like_plant"/>
</dbReference>
<keyword evidence="5" id="KW-0325">Glycoprotein</keyword>
<dbReference type="PROSITE" id="PS00141">
    <property type="entry name" value="ASP_PROTEASE"/>
    <property type="match status" value="1"/>
</dbReference>
<keyword evidence="2" id="KW-0645">Protease</keyword>
<keyword evidence="4" id="KW-0378">Hydrolase</keyword>
<dbReference type="InterPro" id="IPR032861">
    <property type="entry name" value="TAXi_N"/>
</dbReference>
<dbReference type="PROSITE" id="PS51767">
    <property type="entry name" value="PEPTIDASE_A1"/>
    <property type="match status" value="1"/>
</dbReference>
<evidence type="ECO:0000256" key="2">
    <source>
        <dbReference type="ARBA" id="ARBA00022670"/>
    </source>
</evidence>
<evidence type="ECO:0000256" key="5">
    <source>
        <dbReference type="ARBA" id="ARBA00023180"/>
    </source>
</evidence>
<dbReference type="PANTHER" id="PTHR47965:SF77">
    <property type="entry name" value="ASPARTIC PROTEINASE PCS1"/>
    <property type="match status" value="1"/>
</dbReference>
<dbReference type="Gene3D" id="2.40.70.10">
    <property type="entry name" value="Acid Proteases"/>
    <property type="match status" value="2"/>
</dbReference>
<sequence>MDGDIDNTPFARTAETKVLAAPDPSPPLQAPFCLKKIFRRGRSLSSGMPMPAGTSAFTRSLLSLQLQSPQAPGPAEGRMQQATWRFRLRAAAGAEAEAQSTGKTRAFDERYRNVGVAALAGHDVMEAFLVLLCLYVFLARAEAASGSAGYAVGGGGGEGKSPGGTVLPLRVREVEAPAANRLRFRHNVRLTVPVAVGTPPQNVTMVLDTGSELSWLLCNGSCAPPLTPAFNASGSASYDAVPCLSPACEWRGRDLPVPPSCGMPPSNACRVSLSYADASSADGVLAADTFLLGGAPPVGNYFGCITSYSSTTATNSNATDTTEEATGLLGMNRGTLSFVTQTGTRRFAYCISPGEGPGVLLLGADGGVAPPLNYTPLIEISQPLPYFDRVAYSVQLEGIRVGYALLPIPKSALTPDHTGAGQTMVDSGTQFTFLLADAYAALKDEFLNQTRLLLAPLGEPEFVFQGAFDACFRGPEARMAAASELLPEVGLVLRGAEVAVAGEKLLYMVPGERRGEGDAEAVWCLTFGNSDMAGMSAYVIGHHHQQNVWVEYDLQNGRVGFAPARCDLATERLGAGA</sequence>
<keyword evidence="3" id="KW-0064">Aspartyl protease</keyword>
<accession>J3LMF1</accession>
<evidence type="ECO:0000256" key="3">
    <source>
        <dbReference type="ARBA" id="ARBA00022750"/>
    </source>
</evidence>
<dbReference type="Pfam" id="PF14541">
    <property type="entry name" value="TAXi_C"/>
    <property type="match status" value="1"/>
</dbReference>
<feature type="active site" evidence="6">
    <location>
        <position position="208"/>
    </location>
</feature>
<comment type="similarity">
    <text evidence="1">Belongs to the peptidase A1 family.</text>
</comment>
<proteinExistence type="inferred from homology"/>
<evidence type="ECO:0000256" key="4">
    <source>
        <dbReference type="ARBA" id="ARBA00022801"/>
    </source>
</evidence>
<dbReference type="CDD" id="cd05476">
    <property type="entry name" value="pepsin_A_like_plant"/>
    <property type="match status" value="1"/>
</dbReference>
<dbReference type="Gramene" id="OB03G22270.1">
    <property type="protein sequence ID" value="OB03G22270.1"/>
    <property type="gene ID" value="OB03G22270"/>
</dbReference>
<dbReference type="eggNOG" id="KOG1339">
    <property type="taxonomic scope" value="Eukaryota"/>
</dbReference>
<dbReference type="PANTHER" id="PTHR47965">
    <property type="entry name" value="ASPARTYL PROTEASE-RELATED"/>
    <property type="match status" value="1"/>
</dbReference>
<dbReference type="SUPFAM" id="SSF50630">
    <property type="entry name" value="Acid proteases"/>
    <property type="match status" value="1"/>
</dbReference>
<dbReference type="EnsemblPlants" id="OB03G22270.1">
    <property type="protein sequence ID" value="OB03G22270.1"/>
    <property type="gene ID" value="OB03G22270"/>
</dbReference>
<dbReference type="InterPro" id="IPR001461">
    <property type="entry name" value="Aspartic_peptidase_A1"/>
</dbReference>
<dbReference type="AlphaFoldDB" id="J3LMF1"/>
<dbReference type="HOGENOM" id="CLU_005738_8_4_1"/>
<organism evidence="8">
    <name type="scientific">Oryza brachyantha</name>
    <name type="common">malo sina</name>
    <dbReference type="NCBI Taxonomy" id="4533"/>
    <lineage>
        <taxon>Eukaryota</taxon>
        <taxon>Viridiplantae</taxon>
        <taxon>Streptophyta</taxon>
        <taxon>Embryophyta</taxon>
        <taxon>Tracheophyta</taxon>
        <taxon>Spermatophyta</taxon>
        <taxon>Magnoliopsida</taxon>
        <taxon>Liliopsida</taxon>
        <taxon>Poales</taxon>
        <taxon>Poaceae</taxon>
        <taxon>BOP clade</taxon>
        <taxon>Oryzoideae</taxon>
        <taxon>Oryzeae</taxon>
        <taxon>Oryzinae</taxon>
        <taxon>Oryza</taxon>
    </lineage>
</organism>
<dbReference type="InterPro" id="IPR001969">
    <property type="entry name" value="Aspartic_peptidase_AS"/>
</dbReference>
<reference evidence="8" key="2">
    <citation type="submission" date="2013-04" db="UniProtKB">
        <authorList>
            <consortium name="EnsemblPlants"/>
        </authorList>
    </citation>
    <scope>IDENTIFICATION</scope>
</reference>
<evidence type="ECO:0000256" key="6">
    <source>
        <dbReference type="PIRSR" id="PIRSR601461-1"/>
    </source>
</evidence>
<evidence type="ECO:0000259" key="7">
    <source>
        <dbReference type="PROSITE" id="PS51767"/>
    </source>
</evidence>
<reference evidence="8" key="1">
    <citation type="journal article" date="2013" name="Nat. Commun.">
        <title>Whole-genome sequencing of Oryza brachyantha reveals mechanisms underlying Oryza genome evolution.</title>
        <authorList>
            <person name="Chen J."/>
            <person name="Huang Q."/>
            <person name="Gao D."/>
            <person name="Wang J."/>
            <person name="Lang Y."/>
            <person name="Liu T."/>
            <person name="Li B."/>
            <person name="Bai Z."/>
            <person name="Luis Goicoechea J."/>
            <person name="Liang C."/>
            <person name="Chen C."/>
            <person name="Zhang W."/>
            <person name="Sun S."/>
            <person name="Liao Y."/>
            <person name="Zhang X."/>
            <person name="Yang L."/>
            <person name="Song C."/>
            <person name="Wang M."/>
            <person name="Shi J."/>
            <person name="Liu G."/>
            <person name="Liu J."/>
            <person name="Zhou H."/>
            <person name="Zhou W."/>
            <person name="Yu Q."/>
            <person name="An N."/>
            <person name="Chen Y."/>
            <person name="Cai Q."/>
            <person name="Wang B."/>
            <person name="Liu B."/>
            <person name="Min J."/>
            <person name="Huang Y."/>
            <person name="Wu H."/>
            <person name="Li Z."/>
            <person name="Zhang Y."/>
            <person name="Yin Y."/>
            <person name="Song W."/>
            <person name="Jiang J."/>
            <person name="Jackson S.A."/>
            <person name="Wing R.A."/>
            <person name="Wang J."/>
            <person name="Chen M."/>
        </authorList>
    </citation>
    <scope>NUCLEOTIDE SEQUENCE [LARGE SCALE GENOMIC DNA]</scope>
    <source>
        <strain evidence="8">cv. IRGC 101232</strain>
    </source>
</reference>
<feature type="domain" description="Peptidase A1" evidence="7">
    <location>
        <begin position="190"/>
        <end position="562"/>
    </location>
</feature>
<dbReference type="OMA" id="RIVFGCM"/>
<dbReference type="FunFam" id="2.40.70.10:FF:000046">
    <property type="entry name" value="Aspartic proteinase PCS1"/>
    <property type="match status" value="1"/>
</dbReference>
<dbReference type="STRING" id="4533.J3LMF1"/>
<evidence type="ECO:0000256" key="1">
    <source>
        <dbReference type="ARBA" id="ARBA00007447"/>
    </source>
</evidence>
<feature type="active site" evidence="6">
    <location>
        <position position="426"/>
    </location>
</feature>
<dbReference type="GO" id="GO:0006508">
    <property type="term" value="P:proteolysis"/>
    <property type="evidence" value="ECO:0007669"/>
    <property type="project" value="UniProtKB-KW"/>
</dbReference>
<dbReference type="Proteomes" id="UP000006038">
    <property type="component" value="Chromosome 3"/>
</dbReference>
<dbReference type="InterPro" id="IPR032799">
    <property type="entry name" value="TAXi_C"/>
</dbReference>